<dbReference type="SMART" id="SM00220">
    <property type="entry name" value="S_TKc"/>
    <property type="match status" value="1"/>
</dbReference>
<dbReference type="SUPFAM" id="SSF56112">
    <property type="entry name" value="Protein kinase-like (PK-like)"/>
    <property type="match status" value="1"/>
</dbReference>
<feature type="domain" description="Protein kinase" evidence="2">
    <location>
        <begin position="130"/>
        <end position="450"/>
    </location>
</feature>
<evidence type="ECO:0000259" key="2">
    <source>
        <dbReference type="PROSITE" id="PS50011"/>
    </source>
</evidence>
<feature type="coiled-coil region" evidence="1">
    <location>
        <begin position="21"/>
        <end position="48"/>
    </location>
</feature>
<dbReference type="InterPro" id="IPR000719">
    <property type="entry name" value="Prot_kinase_dom"/>
</dbReference>
<dbReference type="AlphaFoldDB" id="A0A8H6DJS7"/>
<gene>
    <name evidence="3" type="ORF">FMUND_4355</name>
</gene>
<reference evidence="3 4" key="1">
    <citation type="submission" date="2020-05" db="EMBL/GenBank/DDBJ databases">
        <title>Identification and distribution of gene clusters putatively required for synthesis of sphingolipid metabolism inhibitors in phylogenetically diverse species of the filamentous fungus Fusarium.</title>
        <authorList>
            <person name="Kim H.-S."/>
            <person name="Busman M."/>
            <person name="Brown D.W."/>
            <person name="Divon H."/>
            <person name="Uhlig S."/>
            <person name="Proctor R.H."/>
        </authorList>
    </citation>
    <scope>NUCLEOTIDE SEQUENCE [LARGE SCALE GENOMIC DNA]</scope>
    <source>
        <strain evidence="3 4">NRRL 66235</strain>
    </source>
</reference>
<dbReference type="PROSITE" id="PS50011">
    <property type="entry name" value="PROTEIN_KINASE_DOM"/>
    <property type="match status" value="1"/>
</dbReference>
<dbReference type="PANTHER" id="PTHR44329">
    <property type="entry name" value="SERINE/THREONINE-PROTEIN KINASE TNNI3K-RELATED"/>
    <property type="match status" value="1"/>
</dbReference>
<keyword evidence="1" id="KW-0175">Coiled coil</keyword>
<evidence type="ECO:0000313" key="4">
    <source>
        <dbReference type="Proteomes" id="UP000544331"/>
    </source>
</evidence>
<dbReference type="GO" id="GO:0004674">
    <property type="term" value="F:protein serine/threonine kinase activity"/>
    <property type="evidence" value="ECO:0007669"/>
    <property type="project" value="TreeGrafter"/>
</dbReference>
<evidence type="ECO:0000313" key="3">
    <source>
        <dbReference type="EMBL" id="KAF5720071.1"/>
    </source>
</evidence>
<evidence type="ECO:0000256" key="1">
    <source>
        <dbReference type="SAM" id="Coils"/>
    </source>
</evidence>
<dbReference type="GO" id="GO:0005524">
    <property type="term" value="F:ATP binding"/>
    <property type="evidence" value="ECO:0007669"/>
    <property type="project" value="InterPro"/>
</dbReference>
<proteinExistence type="predicted"/>
<dbReference type="Gene3D" id="1.10.510.10">
    <property type="entry name" value="Transferase(Phosphotransferase) domain 1"/>
    <property type="match status" value="1"/>
</dbReference>
<keyword evidence="3" id="KW-0808">Transferase</keyword>
<dbReference type="Pfam" id="PF00069">
    <property type="entry name" value="Pkinase"/>
    <property type="match status" value="1"/>
</dbReference>
<keyword evidence="3" id="KW-0418">Kinase</keyword>
<keyword evidence="4" id="KW-1185">Reference proteome</keyword>
<dbReference type="Proteomes" id="UP000544331">
    <property type="component" value="Unassembled WGS sequence"/>
</dbReference>
<organism evidence="3 4">
    <name type="scientific">Fusarium mundagurra</name>
    <dbReference type="NCBI Taxonomy" id="1567541"/>
    <lineage>
        <taxon>Eukaryota</taxon>
        <taxon>Fungi</taxon>
        <taxon>Dikarya</taxon>
        <taxon>Ascomycota</taxon>
        <taxon>Pezizomycotina</taxon>
        <taxon>Sordariomycetes</taxon>
        <taxon>Hypocreomycetidae</taxon>
        <taxon>Hypocreales</taxon>
        <taxon>Nectriaceae</taxon>
        <taxon>Fusarium</taxon>
        <taxon>Fusarium fujikuroi species complex</taxon>
    </lineage>
</organism>
<dbReference type="OrthoDB" id="5088347at2759"/>
<dbReference type="InterPro" id="IPR051681">
    <property type="entry name" value="Ser/Thr_Kinases-Pseudokinases"/>
</dbReference>
<dbReference type="EMBL" id="JAAOAN010000133">
    <property type="protein sequence ID" value="KAF5720071.1"/>
    <property type="molecule type" value="Genomic_DNA"/>
</dbReference>
<dbReference type="InterPro" id="IPR011009">
    <property type="entry name" value="Kinase-like_dom_sf"/>
</dbReference>
<name>A0A8H6DJS7_9HYPO</name>
<accession>A0A8H6DJS7</accession>
<sequence>MELGLSIYQSSVTTGELLSLLINTAREARRLKNECEAVRKQAEIVKSVLDKNQEILRNDECEKKLRDVVKQLFQFVLWCKDANFLQRVWEVTWKKRLPRLVQELMTWALILSVGTTASARSELLGLITNVNRSEQLQRKDTSELMERMRGQSMILDEMMKVLKEEDTPMLQVDFRDSDPRLALTKDPRDDALLSGELFPHDSQSGSVKVLCEPVNESLMQYGEKGPRHVLIYAQISANAGVQPFYGIAERFGKRWTVMKDLRDMPTLASTIKSGTWPKPLSQRLSVAYEVAKTMEYLHSVEILVKRLSDRTVVLEEIDGTITPYLTNLESARLFKERTTGGRYDLRYEAPEVVAMKKRQHTIYTDIWSLGIFIWQCATGSFPFALTDDDLEGSSSDAATIRDRTSKGEVLWSHGDQDSASLQAISRLVKQCCNGHPTSRSSASEVVHSLFEIMTTPAQESNDIASVDGEATKERVAKLLESGVDEKLSEPDNSTLRTLADQGDATAAYLLGSAIWKGRADLDEEVQGGLIVVPGKHREQEMRAFASLVHLQFAFQSGTKIAAEDLIDVHSWLARLYKTKYSQAKELKSL</sequence>
<comment type="caution">
    <text evidence="3">The sequence shown here is derived from an EMBL/GenBank/DDBJ whole genome shotgun (WGS) entry which is preliminary data.</text>
</comment>
<protein>
    <submittedName>
        <fullName evidence="3">Serine threonine kinase</fullName>
    </submittedName>
</protein>